<feature type="chain" id="PRO_5014128108" evidence="1">
    <location>
        <begin position="20"/>
        <end position="143"/>
    </location>
</feature>
<organism evidence="2 3">
    <name type="scientific">Rhizophagus irregularis</name>
    <dbReference type="NCBI Taxonomy" id="588596"/>
    <lineage>
        <taxon>Eukaryota</taxon>
        <taxon>Fungi</taxon>
        <taxon>Fungi incertae sedis</taxon>
        <taxon>Mucoromycota</taxon>
        <taxon>Glomeromycotina</taxon>
        <taxon>Glomeromycetes</taxon>
        <taxon>Glomerales</taxon>
        <taxon>Glomeraceae</taxon>
        <taxon>Rhizophagus</taxon>
    </lineage>
</organism>
<name>A0A2I1GAZ5_9GLOM</name>
<comment type="caution">
    <text evidence="2">The sequence shown here is derived from an EMBL/GenBank/DDBJ whole genome shotgun (WGS) entry which is preliminary data.</text>
</comment>
<feature type="signal peptide" evidence="1">
    <location>
        <begin position="1"/>
        <end position="19"/>
    </location>
</feature>
<dbReference type="VEuPathDB" id="FungiDB:RhiirA1_439618"/>
<accession>A0A2I1GAZ5</accession>
<proteinExistence type="predicted"/>
<evidence type="ECO:0000313" key="2">
    <source>
        <dbReference type="EMBL" id="PKY43793.1"/>
    </source>
</evidence>
<dbReference type="VEuPathDB" id="FungiDB:RhiirFUN_009947"/>
<dbReference type="AlphaFoldDB" id="A0A2I1GAZ5"/>
<reference evidence="2 3" key="1">
    <citation type="submission" date="2015-10" db="EMBL/GenBank/DDBJ databases">
        <title>Genome analyses suggest a sexual origin of heterokaryosis in a supposedly ancient asexual fungus.</title>
        <authorList>
            <person name="Ropars J."/>
            <person name="Sedzielewska K."/>
            <person name="Noel J."/>
            <person name="Charron P."/>
            <person name="Farinelli L."/>
            <person name="Marton T."/>
            <person name="Kruger M."/>
            <person name="Pelin A."/>
            <person name="Brachmann A."/>
            <person name="Corradi N."/>
        </authorList>
    </citation>
    <scope>NUCLEOTIDE SEQUENCE [LARGE SCALE GENOMIC DNA]</scope>
    <source>
        <strain evidence="2 3">A4</strain>
    </source>
</reference>
<dbReference type="EMBL" id="LLXI01000278">
    <property type="protein sequence ID" value="PKY43793.1"/>
    <property type="molecule type" value="Genomic_DNA"/>
</dbReference>
<sequence>MSNITLAFLARFLGLSTQAGLIGYIDKRDSDLIEAYIGALTLKAGSNSKLASNIIIEFVHRTLGGLFRKLIQNRNFFSHPHLSIDRKIEYHITLINYFYSVDDSFIMDFELYVINTEVDGAGFPLACLLLEHNGKCDNGIRTG</sequence>
<protein>
    <submittedName>
        <fullName evidence="2">Uncharacterized protein</fullName>
    </submittedName>
</protein>
<keyword evidence="3" id="KW-1185">Reference proteome</keyword>
<dbReference type="VEuPathDB" id="FungiDB:FUN_006170"/>
<keyword evidence="1" id="KW-0732">Signal</keyword>
<dbReference type="Proteomes" id="UP000234323">
    <property type="component" value="Unassembled WGS sequence"/>
</dbReference>
<evidence type="ECO:0000313" key="3">
    <source>
        <dbReference type="Proteomes" id="UP000234323"/>
    </source>
</evidence>
<evidence type="ECO:0000256" key="1">
    <source>
        <dbReference type="SAM" id="SignalP"/>
    </source>
</evidence>
<gene>
    <name evidence="2" type="ORF">RhiirA4_442767</name>
</gene>